<keyword evidence="1" id="KW-0175">Coiled coil</keyword>
<evidence type="ECO:0000256" key="2">
    <source>
        <dbReference type="SAM" id="MobiDB-lite"/>
    </source>
</evidence>
<sequence length="267" mass="30633">MFHRIKKLDKCVLDRHTNNFATIEEAEEGIIWSENDLGRFKRAVRMAEPGRIAQDAAEDVSEDDEPSDSASGNDKSEDEGDQIAVRKREIAKRATRDDVHVAAKRVSPLEWSQADLQARTANTPLQRDSARNQDYRGLYEDMLEKNETFKKQMDEVIATQQQRIDELDEALRVTHSSAGSRENPLDVTGDGMASGRYVTIEQHRTTCREASRKIDQLSAELDEGRATIKSYKKKECNFQHYVNATSKSKPVVDWDKWHEENEVFQFK</sequence>
<keyword evidence="4" id="KW-1185">Reference proteome</keyword>
<dbReference type="AlphaFoldDB" id="A0AAJ8MZC6"/>
<feature type="region of interest" description="Disordered" evidence="2">
    <location>
        <begin position="52"/>
        <end position="83"/>
    </location>
</feature>
<dbReference type="Proteomes" id="UP000322225">
    <property type="component" value="Chromosome 10"/>
</dbReference>
<evidence type="ECO:0000256" key="1">
    <source>
        <dbReference type="SAM" id="Coils"/>
    </source>
</evidence>
<organism evidence="3 4">
    <name type="scientific">Kwoniella shandongensis</name>
    <dbReference type="NCBI Taxonomy" id="1734106"/>
    <lineage>
        <taxon>Eukaryota</taxon>
        <taxon>Fungi</taxon>
        <taxon>Dikarya</taxon>
        <taxon>Basidiomycota</taxon>
        <taxon>Agaricomycotina</taxon>
        <taxon>Tremellomycetes</taxon>
        <taxon>Tremellales</taxon>
        <taxon>Cryptococcaceae</taxon>
        <taxon>Kwoniella</taxon>
    </lineage>
</organism>
<proteinExistence type="predicted"/>
<dbReference type="KEGG" id="ksn:43587436"/>
<accession>A0AAJ8MZC6</accession>
<name>A0AAJ8MZC6_9TREE</name>
<evidence type="ECO:0000313" key="3">
    <source>
        <dbReference type="EMBL" id="WWD20937.1"/>
    </source>
</evidence>
<dbReference type="GeneID" id="43587436"/>
<reference evidence="3" key="1">
    <citation type="submission" date="2017-08" db="EMBL/GenBank/DDBJ databases">
        <authorList>
            <person name="Cuomo C."/>
            <person name="Billmyre B."/>
            <person name="Heitman J."/>
        </authorList>
    </citation>
    <scope>NUCLEOTIDE SEQUENCE</scope>
    <source>
        <strain evidence="3">CBS 12478</strain>
    </source>
</reference>
<dbReference type="EMBL" id="CP144060">
    <property type="protein sequence ID" value="WWD20937.1"/>
    <property type="molecule type" value="Genomic_DNA"/>
</dbReference>
<feature type="coiled-coil region" evidence="1">
    <location>
        <begin position="200"/>
        <end position="234"/>
    </location>
</feature>
<protein>
    <submittedName>
        <fullName evidence="3">Uncharacterized protein</fullName>
    </submittedName>
</protein>
<gene>
    <name evidence="3" type="ORF">CI109_105415</name>
</gene>
<dbReference type="RefSeq" id="XP_065823731.1">
    <property type="nucleotide sequence ID" value="XM_065967659.1"/>
</dbReference>
<reference evidence="3" key="2">
    <citation type="submission" date="2024-01" db="EMBL/GenBank/DDBJ databases">
        <title>Comparative genomics of Cryptococcus and Kwoniella reveals pathogenesis evolution and contrasting modes of karyotype evolution via chromosome fusion or intercentromeric recombination.</title>
        <authorList>
            <person name="Coelho M.A."/>
            <person name="David-Palma M."/>
            <person name="Shea T."/>
            <person name="Bowers K."/>
            <person name="McGinley-Smith S."/>
            <person name="Mohammad A.W."/>
            <person name="Gnirke A."/>
            <person name="Yurkov A.M."/>
            <person name="Nowrousian M."/>
            <person name="Sun S."/>
            <person name="Cuomo C.A."/>
            <person name="Heitman J."/>
        </authorList>
    </citation>
    <scope>NUCLEOTIDE SEQUENCE</scope>
    <source>
        <strain evidence="3">CBS 12478</strain>
    </source>
</reference>
<evidence type="ECO:0000313" key="4">
    <source>
        <dbReference type="Proteomes" id="UP000322225"/>
    </source>
</evidence>
<feature type="compositionally biased region" description="Acidic residues" evidence="2">
    <location>
        <begin position="56"/>
        <end position="67"/>
    </location>
</feature>